<dbReference type="InterPro" id="IPR000477">
    <property type="entry name" value="RT_dom"/>
</dbReference>
<dbReference type="PROSITE" id="PS50878">
    <property type="entry name" value="RT_POL"/>
    <property type="match status" value="1"/>
</dbReference>
<accession>A0A9Q0XUZ4</accession>
<dbReference type="EMBL" id="JAPFRF010000007">
    <property type="protein sequence ID" value="KAJ7326790.1"/>
    <property type="molecule type" value="Genomic_DNA"/>
</dbReference>
<feature type="domain" description="Reverse transcriptase" evidence="1">
    <location>
        <begin position="1"/>
        <end position="87"/>
    </location>
</feature>
<reference evidence="2" key="1">
    <citation type="journal article" date="2023" name="DNA Res.">
        <title>Chromosome-level genome assembly of Phrynocephalus forsythii using third-generation DNA sequencing and Hi-C analysis.</title>
        <authorList>
            <person name="Qi Y."/>
            <person name="Zhao W."/>
            <person name="Zhao Y."/>
            <person name="Niu C."/>
            <person name="Cao S."/>
            <person name="Zhang Y."/>
        </authorList>
    </citation>
    <scope>NUCLEOTIDE SEQUENCE</scope>
    <source>
        <tissue evidence="2">Muscle</tissue>
    </source>
</reference>
<proteinExistence type="predicted"/>
<evidence type="ECO:0000313" key="2">
    <source>
        <dbReference type="EMBL" id="KAJ7326790.1"/>
    </source>
</evidence>
<name>A0A9Q0XUZ4_9SAUR</name>
<evidence type="ECO:0000313" key="3">
    <source>
        <dbReference type="Proteomes" id="UP001142489"/>
    </source>
</evidence>
<dbReference type="OrthoDB" id="10025388at2759"/>
<gene>
    <name evidence="2" type="ORF">JRQ81_016549</name>
</gene>
<organism evidence="2 3">
    <name type="scientific">Phrynocephalus forsythii</name>
    <dbReference type="NCBI Taxonomy" id="171643"/>
    <lineage>
        <taxon>Eukaryota</taxon>
        <taxon>Metazoa</taxon>
        <taxon>Chordata</taxon>
        <taxon>Craniata</taxon>
        <taxon>Vertebrata</taxon>
        <taxon>Euteleostomi</taxon>
        <taxon>Lepidosauria</taxon>
        <taxon>Squamata</taxon>
        <taxon>Bifurcata</taxon>
        <taxon>Unidentata</taxon>
        <taxon>Episquamata</taxon>
        <taxon>Toxicofera</taxon>
        <taxon>Iguania</taxon>
        <taxon>Acrodonta</taxon>
        <taxon>Agamidae</taxon>
        <taxon>Agaminae</taxon>
        <taxon>Phrynocephalus</taxon>
    </lineage>
</organism>
<dbReference type="PANTHER" id="PTHR21301:SF10">
    <property type="entry name" value="REVERSE TRANSCRIPTASE DOMAIN-CONTAINING PROTEIN"/>
    <property type="match status" value="1"/>
</dbReference>
<comment type="caution">
    <text evidence="2">The sequence shown here is derived from an EMBL/GenBank/DDBJ whole genome shotgun (WGS) entry which is preliminary data.</text>
</comment>
<keyword evidence="3" id="KW-1185">Reference proteome</keyword>
<sequence>HNLPENTILATMDVETLYTSIPHKDGLQAITNTIQNKKESHIITTLWDFVLSHNYFSFDNKNYLQINGTTMGIRMAAKYANIFMADL</sequence>
<dbReference type="PANTHER" id="PTHR21301">
    <property type="entry name" value="REVERSE TRANSCRIPTASE"/>
    <property type="match status" value="1"/>
</dbReference>
<feature type="non-terminal residue" evidence="2">
    <location>
        <position position="1"/>
    </location>
</feature>
<dbReference type="Proteomes" id="UP001142489">
    <property type="component" value="Unassembled WGS sequence"/>
</dbReference>
<protein>
    <recommendedName>
        <fullName evidence="1">Reverse transcriptase domain-containing protein</fullName>
    </recommendedName>
</protein>
<dbReference type="AlphaFoldDB" id="A0A9Q0XUZ4"/>
<evidence type="ECO:0000259" key="1">
    <source>
        <dbReference type="PROSITE" id="PS50878"/>
    </source>
</evidence>